<keyword evidence="1" id="KW-0812">Transmembrane</keyword>
<keyword evidence="1" id="KW-0472">Membrane</keyword>
<evidence type="ECO:0000313" key="3">
    <source>
        <dbReference type="Proteomes" id="UP000188597"/>
    </source>
</evidence>
<keyword evidence="1" id="KW-1133">Transmembrane helix</keyword>
<protein>
    <recommendedName>
        <fullName evidence="4">DUF5673 domain-containing protein</fullName>
    </recommendedName>
</protein>
<name>A0A1V3G8V3_9BACL</name>
<sequence>MGLILDIVFAIVITAGIGIAIFYFIKNIRDKKKSVPVYGLSYSGEYTQKNFWTNEIVIFAIITQGFSFLKLSLIVNIMMLSLILMLIFLYFTQILRGAIGKNGIVSAKHFYEWRQVDSVEWITGLQAENPGYPSWGLVRFHTGSRYVEFIIKKKAEEEVRSFVEEKMNFAKAN</sequence>
<dbReference type="AlphaFoldDB" id="A0A1V3G8V3"/>
<accession>A0A1V3G8V3</accession>
<comment type="caution">
    <text evidence="2">The sequence shown here is derived from an EMBL/GenBank/DDBJ whole genome shotgun (WGS) entry which is preliminary data.</text>
</comment>
<dbReference type="RefSeq" id="WP_077363104.1">
    <property type="nucleotide sequence ID" value="NZ_MQMF01000002.1"/>
</dbReference>
<proteinExistence type="predicted"/>
<reference evidence="2 3" key="1">
    <citation type="submission" date="2016-11" db="EMBL/GenBank/DDBJ databases">
        <authorList>
            <person name="Jaros S."/>
            <person name="Januszkiewicz K."/>
            <person name="Wedrychowicz H."/>
        </authorList>
    </citation>
    <scope>NUCLEOTIDE SEQUENCE [LARGE SCALE GENOMIC DNA]</scope>
    <source>
        <strain evidence="2 3">Con a/3</strain>
    </source>
</reference>
<organism evidence="2 3">
    <name type="scientific">Fictibacillus arsenicus</name>
    <dbReference type="NCBI Taxonomy" id="255247"/>
    <lineage>
        <taxon>Bacteria</taxon>
        <taxon>Bacillati</taxon>
        <taxon>Bacillota</taxon>
        <taxon>Bacilli</taxon>
        <taxon>Bacillales</taxon>
        <taxon>Fictibacillaceae</taxon>
        <taxon>Fictibacillus</taxon>
    </lineage>
</organism>
<evidence type="ECO:0000313" key="2">
    <source>
        <dbReference type="EMBL" id="OOE12840.1"/>
    </source>
</evidence>
<feature type="transmembrane region" description="Helical" evidence="1">
    <location>
        <begin position="73"/>
        <end position="91"/>
    </location>
</feature>
<evidence type="ECO:0000256" key="1">
    <source>
        <dbReference type="SAM" id="Phobius"/>
    </source>
</evidence>
<dbReference type="Proteomes" id="UP000188597">
    <property type="component" value="Unassembled WGS sequence"/>
</dbReference>
<feature type="transmembrane region" description="Helical" evidence="1">
    <location>
        <begin position="6"/>
        <end position="25"/>
    </location>
</feature>
<evidence type="ECO:0008006" key="4">
    <source>
        <dbReference type="Google" id="ProtNLM"/>
    </source>
</evidence>
<dbReference type="EMBL" id="MQMF01000002">
    <property type="protein sequence ID" value="OOE12840.1"/>
    <property type="molecule type" value="Genomic_DNA"/>
</dbReference>
<dbReference type="OrthoDB" id="2965245at2"/>
<gene>
    <name evidence="2" type="ORF">UN64_12375</name>
</gene>